<keyword evidence="1" id="KW-0812">Transmembrane</keyword>
<dbReference type="Proteomes" id="UP000663419">
    <property type="component" value="Chromosome 1"/>
</dbReference>
<reference evidence="2" key="1">
    <citation type="submission" date="2021-01" db="EMBL/GenBank/DDBJ databases">
        <title>Chromosome-level genome assembly of a human fungal pathogen reveals clustering of transcriptionally co-regulated genes.</title>
        <authorList>
            <person name="Voorhies M."/>
            <person name="Cohen S."/>
            <person name="Shea T.P."/>
            <person name="Petrus S."/>
            <person name="Munoz J.F."/>
            <person name="Poplawski S."/>
            <person name="Goldman W.E."/>
            <person name="Michael T."/>
            <person name="Cuomo C.A."/>
            <person name="Sil A."/>
            <person name="Beyhan S."/>
        </authorList>
    </citation>
    <scope>NUCLEOTIDE SEQUENCE</scope>
    <source>
        <strain evidence="2">H88</strain>
    </source>
</reference>
<organism evidence="2 3">
    <name type="scientific">Ajellomyces capsulatus (strain H88)</name>
    <name type="common">Darling's disease fungus</name>
    <name type="synonym">Histoplasma capsulatum</name>
    <dbReference type="NCBI Taxonomy" id="544711"/>
    <lineage>
        <taxon>Eukaryota</taxon>
        <taxon>Fungi</taxon>
        <taxon>Dikarya</taxon>
        <taxon>Ascomycota</taxon>
        <taxon>Pezizomycotina</taxon>
        <taxon>Eurotiomycetes</taxon>
        <taxon>Eurotiomycetidae</taxon>
        <taxon>Onygenales</taxon>
        <taxon>Ajellomycetaceae</taxon>
        <taxon>Histoplasma</taxon>
    </lineage>
</organism>
<name>A0A8A1L6N7_AJEC8</name>
<evidence type="ECO:0000313" key="3">
    <source>
        <dbReference type="Proteomes" id="UP000663419"/>
    </source>
</evidence>
<feature type="transmembrane region" description="Helical" evidence="1">
    <location>
        <begin position="6"/>
        <end position="29"/>
    </location>
</feature>
<dbReference type="AlphaFoldDB" id="A0A8A1L6N7"/>
<accession>A0A8A1L6N7</accession>
<dbReference type="VEuPathDB" id="FungiDB:I7I53_10613"/>
<dbReference type="EMBL" id="CP069102">
    <property type="protein sequence ID" value="QSS50058.1"/>
    <property type="molecule type" value="Genomic_DNA"/>
</dbReference>
<keyword evidence="1" id="KW-1133">Transmembrane helix</keyword>
<gene>
    <name evidence="2" type="ORF">I7I53_10613</name>
</gene>
<proteinExistence type="predicted"/>
<sequence length="75" mass="8475">MLNLNANLEVLILFVQYFCSFMTISRIIVIEGTHVSAALLQLRLEYAFDDASALYSSGWLHKFFSGLCLEGREPS</sequence>
<evidence type="ECO:0000256" key="1">
    <source>
        <dbReference type="SAM" id="Phobius"/>
    </source>
</evidence>
<protein>
    <submittedName>
        <fullName evidence="2">Uncharacterized protein</fullName>
    </submittedName>
</protein>
<evidence type="ECO:0000313" key="2">
    <source>
        <dbReference type="EMBL" id="QSS50058.1"/>
    </source>
</evidence>
<keyword evidence="1" id="KW-0472">Membrane</keyword>